<feature type="region of interest" description="Disordered" evidence="1">
    <location>
        <begin position="25"/>
        <end position="101"/>
    </location>
</feature>
<reference evidence="2" key="1">
    <citation type="submission" date="2023-04" db="EMBL/GenBank/DDBJ databases">
        <authorList>
            <person name="Vijverberg K."/>
            <person name="Xiong W."/>
            <person name="Schranz E."/>
        </authorList>
    </citation>
    <scope>NUCLEOTIDE SEQUENCE</scope>
</reference>
<accession>A0AA36E9U5</accession>
<keyword evidence="3" id="KW-1185">Reference proteome</keyword>
<proteinExistence type="predicted"/>
<evidence type="ECO:0000313" key="3">
    <source>
        <dbReference type="Proteomes" id="UP001177003"/>
    </source>
</evidence>
<dbReference type="Proteomes" id="UP001177003">
    <property type="component" value="Chromosome 5"/>
</dbReference>
<dbReference type="AlphaFoldDB" id="A0AA36E9U5"/>
<gene>
    <name evidence="2" type="ORF">LSALG_LOCUS27286</name>
</gene>
<name>A0AA36E9U5_LACSI</name>
<evidence type="ECO:0000256" key="1">
    <source>
        <dbReference type="SAM" id="MobiDB-lite"/>
    </source>
</evidence>
<organism evidence="2 3">
    <name type="scientific">Lactuca saligna</name>
    <name type="common">Willowleaf lettuce</name>
    <dbReference type="NCBI Taxonomy" id="75948"/>
    <lineage>
        <taxon>Eukaryota</taxon>
        <taxon>Viridiplantae</taxon>
        <taxon>Streptophyta</taxon>
        <taxon>Embryophyta</taxon>
        <taxon>Tracheophyta</taxon>
        <taxon>Spermatophyta</taxon>
        <taxon>Magnoliopsida</taxon>
        <taxon>eudicotyledons</taxon>
        <taxon>Gunneridae</taxon>
        <taxon>Pentapetalae</taxon>
        <taxon>asterids</taxon>
        <taxon>campanulids</taxon>
        <taxon>Asterales</taxon>
        <taxon>Asteraceae</taxon>
        <taxon>Cichorioideae</taxon>
        <taxon>Cichorieae</taxon>
        <taxon>Lactucinae</taxon>
        <taxon>Lactuca</taxon>
    </lineage>
</organism>
<feature type="compositionally biased region" description="Basic and acidic residues" evidence="1">
    <location>
        <begin position="89"/>
        <end position="99"/>
    </location>
</feature>
<protein>
    <submittedName>
        <fullName evidence="2">Uncharacterized protein</fullName>
    </submittedName>
</protein>
<dbReference type="EMBL" id="OX465081">
    <property type="protein sequence ID" value="CAI9287953.1"/>
    <property type="molecule type" value="Genomic_DNA"/>
</dbReference>
<sequence length="163" mass="18274">MDIRRQLDRDSEVIQITIVDPGEHCCESVKEGSDNLESSIPEASTHGDVSGDDKTNHLSFSSSSEDESFEGNYLETNIDALKRSRSKPAKQDSKNHEIHQCSGGTDEAIKTLDNTKERTGEDTCNIDLSIMPAESSEAEKIPKNHCKSFEDMWKSYSHEVFIY</sequence>
<evidence type="ECO:0000313" key="2">
    <source>
        <dbReference type="EMBL" id="CAI9287953.1"/>
    </source>
</evidence>